<feature type="non-terminal residue" evidence="1">
    <location>
        <position position="1"/>
    </location>
</feature>
<name>A0A8B6H4T1_MYTGA</name>
<dbReference type="AlphaFoldDB" id="A0A8B6H4T1"/>
<dbReference type="EMBL" id="UYJE01009546">
    <property type="protein sequence ID" value="VDI74361.1"/>
    <property type="molecule type" value="Genomic_DNA"/>
</dbReference>
<evidence type="ECO:0000313" key="1">
    <source>
        <dbReference type="EMBL" id="VDI74361.1"/>
    </source>
</evidence>
<reference evidence="1" key="1">
    <citation type="submission" date="2018-11" db="EMBL/GenBank/DDBJ databases">
        <authorList>
            <person name="Alioto T."/>
            <person name="Alioto T."/>
        </authorList>
    </citation>
    <scope>NUCLEOTIDE SEQUENCE</scope>
</reference>
<dbReference type="OrthoDB" id="6134424at2759"/>
<protein>
    <recommendedName>
        <fullName evidence="3">Protein quiver</fullName>
    </recommendedName>
</protein>
<gene>
    <name evidence="1" type="ORF">MGAL_10B009415</name>
</gene>
<comment type="caution">
    <text evidence="1">The sequence shown here is derived from an EMBL/GenBank/DDBJ whole genome shotgun (WGS) entry which is preliminary data.</text>
</comment>
<evidence type="ECO:0000313" key="2">
    <source>
        <dbReference type="Proteomes" id="UP000596742"/>
    </source>
</evidence>
<proteinExistence type="predicted"/>
<sequence>ISCHLCRGPKFICERSYASAVCPDPSQQFCINDVENLKDGSRYVTRRCATKAECDKDWITESSYRNECSHYNVVILQDAHFECSFCCQGDNCNLQTVPDNLYGSVVG</sequence>
<dbReference type="Proteomes" id="UP000596742">
    <property type="component" value="Unassembled WGS sequence"/>
</dbReference>
<accession>A0A8B6H4T1</accession>
<organism evidence="1 2">
    <name type="scientific">Mytilus galloprovincialis</name>
    <name type="common">Mediterranean mussel</name>
    <dbReference type="NCBI Taxonomy" id="29158"/>
    <lineage>
        <taxon>Eukaryota</taxon>
        <taxon>Metazoa</taxon>
        <taxon>Spiralia</taxon>
        <taxon>Lophotrochozoa</taxon>
        <taxon>Mollusca</taxon>
        <taxon>Bivalvia</taxon>
        <taxon>Autobranchia</taxon>
        <taxon>Pteriomorphia</taxon>
        <taxon>Mytilida</taxon>
        <taxon>Mytiloidea</taxon>
        <taxon>Mytilidae</taxon>
        <taxon>Mytilinae</taxon>
        <taxon>Mytilus</taxon>
    </lineage>
</organism>
<keyword evidence="2" id="KW-1185">Reference proteome</keyword>
<evidence type="ECO:0008006" key="3">
    <source>
        <dbReference type="Google" id="ProtNLM"/>
    </source>
</evidence>